<dbReference type="InterPro" id="IPR044925">
    <property type="entry name" value="His-Me_finger_sf"/>
</dbReference>
<dbReference type="EMBL" id="CP067393">
    <property type="protein sequence ID" value="QQP86922.1"/>
    <property type="molecule type" value="Genomic_DNA"/>
</dbReference>
<keyword evidence="2" id="KW-0378">Hydrolase</keyword>
<dbReference type="Pfam" id="PF13392">
    <property type="entry name" value="HNH_3"/>
    <property type="match status" value="1"/>
</dbReference>
<dbReference type="Gene3D" id="3.90.75.20">
    <property type="match status" value="1"/>
</dbReference>
<reference evidence="2 3" key="1">
    <citation type="submission" date="2021-01" db="EMBL/GenBank/DDBJ databases">
        <title>Entomomonas sp. F2A isolated from a house cricket (Acheta domesticus).</title>
        <authorList>
            <person name="Spergser J."/>
            <person name="Busse H.-J."/>
        </authorList>
    </citation>
    <scope>NUCLEOTIDE SEQUENCE [LARGE SCALE GENOMIC DNA]</scope>
    <source>
        <strain evidence="2 3">F2A</strain>
    </source>
</reference>
<keyword evidence="3" id="KW-1185">Reference proteome</keyword>
<sequence>MSKITKDSLNWRCGRPYDQIRADREKALKEDINKIIINFNAEILTGYSSYYITPCGKVYSTNGTKLKLLKPGTKKAGYKFVGLTNDLNERKYEMIHRLVANQFIPNPDNKPTVNHINGNKSDNHVENLEWCTFSENSVHAIETGLAHSGLRSYKSKLTKSQILEIYYAKDSYSKIGKRYNVCAQTVCNIKNKHTYKKELTEMGLC</sequence>
<dbReference type="InterPro" id="IPR003615">
    <property type="entry name" value="HNH_nuc"/>
</dbReference>
<dbReference type="Proteomes" id="UP000595278">
    <property type="component" value="Chromosome"/>
</dbReference>
<dbReference type="KEGG" id="eaz:JHT90_06670"/>
<dbReference type="SUPFAM" id="SSF54060">
    <property type="entry name" value="His-Me finger endonucleases"/>
    <property type="match status" value="1"/>
</dbReference>
<accession>A0A974NI11</accession>
<keyword evidence="2" id="KW-0255">Endonuclease</keyword>
<organism evidence="2 3">
    <name type="scientific">Entomomonas asaccharolytica</name>
    <dbReference type="NCBI Taxonomy" id="2785331"/>
    <lineage>
        <taxon>Bacteria</taxon>
        <taxon>Pseudomonadati</taxon>
        <taxon>Pseudomonadota</taxon>
        <taxon>Gammaproteobacteria</taxon>
        <taxon>Pseudomonadales</taxon>
        <taxon>Pseudomonadaceae</taxon>
        <taxon>Entomomonas</taxon>
    </lineage>
</organism>
<evidence type="ECO:0000259" key="1">
    <source>
        <dbReference type="Pfam" id="PF13392"/>
    </source>
</evidence>
<name>A0A974NI11_9GAMM</name>
<dbReference type="RefSeq" id="WP_201095415.1">
    <property type="nucleotide sequence ID" value="NZ_CP067393.1"/>
</dbReference>
<protein>
    <submittedName>
        <fullName evidence="2">HNH endonuclease</fullName>
    </submittedName>
</protein>
<evidence type="ECO:0000313" key="3">
    <source>
        <dbReference type="Proteomes" id="UP000595278"/>
    </source>
</evidence>
<keyword evidence="2" id="KW-0540">Nuclease</keyword>
<gene>
    <name evidence="2" type="ORF">JHT90_06670</name>
</gene>
<dbReference type="AlphaFoldDB" id="A0A974NI11"/>
<feature type="domain" description="HNH nuclease" evidence="1">
    <location>
        <begin position="94"/>
        <end position="138"/>
    </location>
</feature>
<dbReference type="GO" id="GO:0004519">
    <property type="term" value="F:endonuclease activity"/>
    <property type="evidence" value="ECO:0007669"/>
    <property type="project" value="UniProtKB-KW"/>
</dbReference>
<evidence type="ECO:0000313" key="2">
    <source>
        <dbReference type="EMBL" id="QQP86922.1"/>
    </source>
</evidence>
<proteinExistence type="predicted"/>